<feature type="signal peptide" evidence="1">
    <location>
        <begin position="1"/>
        <end position="21"/>
    </location>
</feature>
<comment type="caution">
    <text evidence="2">The sequence shown here is derived from an EMBL/GenBank/DDBJ whole genome shotgun (WGS) entry which is preliminary data.</text>
</comment>
<protein>
    <submittedName>
        <fullName evidence="2">Uncharacterized protein</fullName>
    </submittedName>
</protein>
<reference evidence="2 3" key="1">
    <citation type="submission" date="2018-06" db="EMBL/GenBank/DDBJ databases">
        <authorList>
            <consortium name="Pathogen Informatics"/>
            <person name="Doyle S."/>
        </authorList>
    </citation>
    <scope>NUCLEOTIDE SEQUENCE [LARGE SCALE GENOMIC DNA]</scope>
    <source>
        <strain evidence="2 3">NCTC11694</strain>
    </source>
</reference>
<evidence type="ECO:0000313" key="3">
    <source>
        <dbReference type="Proteomes" id="UP000255050"/>
    </source>
</evidence>
<evidence type="ECO:0000256" key="1">
    <source>
        <dbReference type="SAM" id="SignalP"/>
    </source>
</evidence>
<dbReference type="AlphaFoldDB" id="A0A7H4M4D5"/>
<evidence type="ECO:0000313" key="2">
    <source>
        <dbReference type="EMBL" id="STR43261.1"/>
    </source>
</evidence>
<organism evidence="2 3">
    <name type="scientific">Klebsiella michiganensis</name>
    <dbReference type="NCBI Taxonomy" id="1134687"/>
    <lineage>
        <taxon>Bacteria</taxon>
        <taxon>Pseudomonadati</taxon>
        <taxon>Pseudomonadota</taxon>
        <taxon>Gammaproteobacteria</taxon>
        <taxon>Enterobacterales</taxon>
        <taxon>Enterobacteriaceae</taxon>
        <taxon>Klebsiella/Raoultella group</taxon>
        <taxon>Klebsiella</taxon>
    </lineage>
</organism>
<gene>
    <name evidence="2" type="ORF">NCTC11694_04528</name>
</gene>
<accession>A0A7H4M4D5</accession>
<proteinExistence type="predicted"/>
<feature type="chain" id="PRO_5029001065" evidence="1">
    <location>
        <begin position="22"/>
        <end position="49"/>
    </location>
</feature>
<dbReference type="EMBL" id="UGJR01000002">
    <property type="protein sequence ID" value="STR43261.1"/>
    <property type="molecule type" value="Genomic_DNA"/>
</dbReference>
<keyword evidence="1" id="KW-0732">Signal</keyword>
<sequence length="49" mass="5555">MCLMLKCILKLLLNMLCNNLAWNIYQISLVGDPGFLRIRTDNCSEPLGV</sequence>
<name>A0A7H4M4D5_9ENTR</name>
<dbReference type="Proteomes" id="UP000255050">
    <property type="component" value="Unassembled WGS sequence"/>
</dbReference>